<dbReference type="SMART" id="SM00382">
    <property type="entry name" value="AAA"/>
    <property type="match status" value="1"/>
</dbReference>
<name>A0ABT7UEW2_9FIRM</name>
<dbReference type="RefSeq" id="WP_289608562.1">
    <property type="nucleotide sequence ID" value="NZ_JAUDCG010000089.1"/>
</dbReference>
<dbReference type="InterPro" id="IPR003593">
    <property type="entry name" value="AAA+_ATPase"/>
</dbReference>
<organism evidence="5 6">
    <name type="scientific">Amedibacillus dolichus</name>
    <dbReference type="NCBI Taxonomy" id="31971"/>
    <lineage>
        <taxon>Bacteria</taxon>
        <taxon>Bacillati</taxon>
        <taxon>Bacillota</taxon>
        <taxon>Erysipelotrichia</taxon>
        <taxon>Erysipelotrichales</taxon>
        <taxon>Erysipelotrichaceae</taxon>
        <taxon>Amedibacillus</taxon>
    </lineage>
</organism>
<evidence type="ECO:0000256" key="2">
    <source>
        <dbReference type="ARBA" id="ARBA00022741"/>
    </source>
</evidence>
<evidence type="ECO:0000313" key="5">
    <source>
        <dbReference type="EMBL" id="MDM8158139.1"/>
    </source>
</evidence>
<dbReference type="PANTHER" id="PTHR42939:SF1">
    <property type="entry name" value="ABC TRANSPORTER ATP-BINDING PROTEIN ALBC-RELATED"/>
    <property type="match status" value="1"/>
</dbReference>
<gene>
    <name evidence="5" type="ORF">QUV96_10935</name>
</gene>
<reference evidence="5" key="2">
    <citation type="submission" date="2023-06" db="EMBL/GenBank/DDBJ databases">
        <authorList>
            <person name="Zeman M."/>
            <person name="Kubasova T."/>
            <person name="Jahodarova E."/>
            <person name="Nykrynova M."/>
            <person name="Rychlik I."/>
        </authorList>
    </citation>
    <scope>NUCLEOTIDE SEQUENCE</scope>
    <source>
        <strain evidence="5">ET39</strain>
    </source>
</reference>
<evidence type="ECO:0000313" key="6">
    <source>
        <dbReference type="Proteomes" id="UP001529340"/>
    </source>
</evidence>
<protein>
    <submittedName>
        <fullName evidence="5">ABC transporter ATP-binding protein</fullName>
    </submittedName>
</protein>
<dbReference type="InterPro" id="IPR027417">
    <property type="entry name" value="P-loop_NTPase"/>
</dbReference>
<dbReference type="PANTHER" id="PTHR42939">
    <property type="entry name" value="ABC TRANSPORTER ATP-BINDING PROTEIN ALBC-RELATED"/>
    <property type="match status" value="1"/>
</dbReference>
<dbReference type="EMBL" id="JAUDCG010000089">
    <property type="protein sequence ID" value="MDM8158139.1"/>
    <property type="molecule type" value="Genomic_DNA"/>
</dbReference>
<comment type="caution">
    <text evidence="5">The sequence shown here is derived from an EMBL/GenBank/DDBJ whole genome shotgun (WGS) entry which is preliminary data.</text>
</comment>
<keyword evidence="2" id="KW-0547">Nucleotide-binding</keyword>
<dbReference type="PROSITE" id="PS00211">
    <property type="entry name" value="ABC_TRANSPORTER_1"/>
    <property type="match status" value="1"/>
</dbReference>
<evidence type="ECO:0000259" key="4">
    <source>
        <dbReference type="PROSITE" id="PS50893"/>
    </source>
</evidence>
<dbReference type="InterPro" id="IPR003439">
    <property type="entry name" value="ABC_transporter-like_ATP-bd"/>
</dbReference>
<feature type="domain" description="ABC transporter" evidence="4">
    <location>
        <begin position="4"/>
        <end position="219"/>
    </location>
</feature>
<sequence>MKRLELCHVSFSYTEEPLIEDLSLTIEEQEGCILLCGRNGAGKSTLLNLICGLYPHEGEIRRDNFHIAYLPYENPLMENETVLSNLQFFSRSFRQKNFHADDEDTRWILDALSIDFLKQRLNTCSSGQKQKAALACLLLGDADMIILDEPFHAVDYYSVHELIHLIQRLKQHCLFLITTHTAQIAEQLADRILLIENGRLTNDIRERDAIRAFLKEQQL</sequence>
<proteinExistence type="predicted"/>
<dbReference type="InterPro" id="IPR017871">
    <property type="entry name" value="ABC_transporter-like_CS"/>
</dbReference>
<dbReference type="CDD" id="cd03230">
    <property type="entry name" value="ABC_DR_subfamily_A"/>
    <property type="match status" value="1"/>
</dbReference>
<dbReference type="Proteomes" id="UP001529340">
    <property type="component" value="Unassembled WGS sequence"/>
</dbReference>
<dbReference type="Pfam" id="PF00005">
    <property type="entry name" value="ABC_tran"/>
    <property type="match status" value="1"/>
</dbReference>
<dbReference type="GO" id="GO:0005524">
    <property type="term" value="F:ATP binding"/>
    <property type="evidence" value="ECO:0007669"/>
    <property type="project" value="UniProtKB-KW"/>
</dbReference>
<dbReference type="SUPFAM" id="SSF52540">
    <property type="entry name" value="P-loop containing nucleoside triphosphate hydrolases"/>
    <property type="match status" value="1"/>
</dbReference>
<dbReference type="InterPro" id="IPR051782">
    <property type="entry name" value="ABC_Transporter_VariousFunc"/>
</dbReference>
<dbReference type="PROSITE" id="PS50893">
    <property type="entry name" value="ABC_TRANSPORTER_2"/>
    <property type="match status" value="1"/>
</dbReference>
<accession>A0ABT7UEW2</accession>
<evidence type="ECO:0000256" key="3">
    <source>
        <dbReference type="ARBA" id="ARBA00022840"/>
    </source>
</evidence>
<reference evidence="5" key="1">
    <citation type="submission" date="2023-06" db="EMBL/GenBank/DDBJ databases">
        <title>Identification and characterization of horizontal gene transfer across gut microbiota members of farm animals based on homology search.</title>
        <authorList>
            <person name="Schwarzerova J."/>
            <person name="Nykrynova M."/>
            <person name="Jureckova K."/>
            <person name="Cejkova D."/>
            <person name="Rychlik I."/>
        </authorList>
    </citation>
    <scope>NUCLEOTIDE SEQUENCE</scope>
    <source>
        <strain evidence="5">ET39</strain>
    </source>
</reference>
<keyword evidence="1" id="KW-0813">Transport</keyword>
<dbReference type="Gene3D" id="3.40.50.300">
    <property type="entry name" value="P-loop containing nucleotide triphosphate hydrolases"/>
    <property type="match status" value="1"/>
</dbReference>
<evidence type="ECO:0000256" key="1">
    <source>
        <dbReference type="ARBA" id="ARBA00022448"/>
    </source>
</evidence>
<keyword evidence="3 5" id="KW-0067">ATP-binding</keyword>
<keyword evidence="6" id="KW-1185">Reference proteome</keyword>